<dbReference type="OrthoDB" id="122279at2759"/>
<dbReference type="EMBL" id="MU151499">
    <property type="protein sequence ID" value="KAF9443256.1"/>
    <property type="molecule type" value="Genomic_DNA"/>
</dbReference>
<dbReference type="Pfam" id="PF07714">
    <property type="entry name" value="PK_Tyr_Ser-Thr"/>
    <property type="match status" value="1"/>
</dbReference>
<comment type="caution">
    <text evidence="2">The sequence shown here is derived from an EMBL/GenBank/DDBJ whole genome shotgun (WGS) entry which is preliminary data.</text>
</comment>
<dbReference type="InterPro" id="IPR001245">
    <property type="entry name" value="Ser-Thr/Tyr_kinase_cat_dom"/>
</dbReference>
<keyword evidence="2" id="KW-0418">Kinase</keyword>
<evidence type="ECO:0000313" key="3">
    <source>
        <dbReference type="Proteomes" id="UP000807342"/>
    </source>
</evidence>
<dbReference type="PROSITE" id="PS50011">
    <property type="entry name" value="PROTEIN_KINASE_DOM"/>
    <property type="match status" value="1"/>
</dbReference>
<evidence type="ECO:0000313" key="2">
    <source>
        <dbReference type="EMBL" id="KAF9443256.1"/>
    </source>
</evidence>
<reference evidence="2" key="1">
    <citation type="submission" date="2020-11" db="EMBL/GenBank/DDBJ databases">
        <authorList>
            <consortium name="DOE Joint Genome Institute"/>
            <person name="Ahrendt S."/>
            <person name="Riley R."/>
            <person name="Andreopoulos W."/>
            <person name="Labutti K."/>
            <person name="Pangilinan J."/>
            <person name="Ruiz-Duenas F.J."/>
            <person name="Barrasa J.M."/>
            <person name="Sanchez-Garcia M."/>
            <person name="Camarero S."/>
            <person name="Miyauchi S."/>
            <person name="Serrano A."/>
            <person name="Linde D."/>
            <person name="Babiker R."/>
            <person name="Drula E."/>
            <person name="Ayuso-Fernandez I."/>
            <person name="Pacheco R."/>
            <person name="Padilla G."/>
            <person name="Ferreira P."/>
            <person name="Barriuso J."/>
            <person name="Kellner H."/>
            <person name="Castanera R."/>
            <person name="Alfaro M."/>
            <person name="Ramirez L."/>
            <person name="Pisabarro A.G."/>
            <person name="Kuo A."/>
            <person name="Tritt A."/>
            <person name="Lipzen A."/>
            <person name="He G."/>
            <person name="Yan M."/>
            <person name="Ng V."/>
            <person name="Cullen D."/>
            <person name="Martin F."/>
            <person name="Rosso M.-N."/>
            <person name="Henrissat B."/>
            <person name="Hibbett D."/>
            <person name="Martinez A.T."/>
            <person name="Grigoriev I.V."/>
        </authorList>
    </citation>
    <scope>NUCLEOTIDE SEQUENCE</scope>
    <source>
        <strain evidence="2">MF-IS2</strain>
    </source>
</reference>
<feature type="domain" description="Protein kinase" evidence="1">
    <location>
        <begin position="74"/>
        <end position="350"/>
    </location>
</feature>
<dbReference type="SUPFAM" id="SSF56112">
    <property type="entry name" value="Protein kinase-like (PK-like)"/>
    <property type="match status" value="1"/>
</dbReference>
<dbReference type="InterPro" id="IPR000719">
    <property type="entry name" value="Prot_kinase_dom"/>
</dbReference>
<proteinExistence type="predicted"/>
<dbReference type="PROSITE" id="PS00108">
    <property type="entry name" value="PROTEIN_KINASE_ST"/>
    <property type="match status" value="1"/>
</dbReference>
<organism evidence="2 3">
    <name type="scientific">Macrolepiota fuliginosa MF-IS2</name>
    <dbReference type="NCBI Taxonomy" id="1400762"/>
    <lineage>
        <taxon>Eukaryota</taxon>
        <taxon>Fungi</taxon>
        <taxon>Dikarya</taxon>
        <taxon>Basidiomycota</taxon>
        <taxon>Agaricomycotina</taxon>
        <taxon>Agaricomycetes</taxon>
        <taxon>Agaricomycetidae</taxon>
        <taxon>Agaricales</taxon>
        <taxon>Agaricineae</taxon>
        <taxon>Agaricaceae</taxon>
        <taxon>Macrolepiota</taxon>
    </lineage>
</organism>
<dbReference type="GO" id="GO:0005524">
    <property type="term" value="F:ATP binding"/>
    <property type="evidence" value="ECO:0007669"/>
    <property type="project" value="InterPro"/>
</dbReference>
<keyword evidence="2" id="KW-0808">Transferase</keyword>
<evidence type="ECO:0000259" key="1">
    <source>
        <dbReference type="PROSITE" id="PS50011"/>
    </source>
</evidence>
<dbReference type="InterPro" id="IPR011009">
    <property type="entry name" value="Kinase-like_dom_sf"/>
</dbReference>
<keyword evidence="3" id="KW-1185">Reference proteome</keyword>
<sequence>MLLVRLILSNKSSYKKLLGVRGEEAQRILNCLQQLLCGSTLKDHTLRNHLLAATLRLCDTSGTYPLCLTLRDVQYEDKVVTAGQFGEIRRGRFQNKPVCLKVIKLYERSHIERALKACGFTREAIVWKQLNHPNLLPFYGIYQLDGRNGRVCLVSPWMENGNISEYLEENPDIARRPLIRDIVFGLDHLHAEKIAHGDLKGPNIMITQTGSACLADFGLSSVADEDILRWTTLETSTRSGGTVRWMAPELFDENDKIVRPTLFSDVFALGSVIYEILTDQMPFHEVSQSYTVTLKIISGEKPSKPPFGAWADLELTDGLWELMDLCWSFEPDKRPTLPDIIKKLEADPLNPISKRRARYLEQKPNQDVNAQSFTSMGFQVAESHQGEVRFSESDIELLKGLIGTSHPQWFCTQFPMICLTFRVRPKVPCFTGSDKAVNINT</sequence>
<dbReference type="Proteomes" id="UP000807342">
    <property type="component" value="Unassembled WGS sequence"/>
</dbReference>
<dbReference type="AlphaFoldDB" id="A0A9P6BWS7"/>
<gene>
    <name evidence="2" type="ORF">P691DRAFT_679907</name>
</gene>
<accession>A0A9P6BWS7</accession>
<dbReference type="InterPro" id="IPR008271">
    <property type="entry name" value="Ser/Thr_kinase_AS"/>
</dbReference>
<dbReference type="Gene3D" id="1.10.510.10">
    <property type="entry name" value="Transferase(Phosphotransferase) domain 1"/>
    <property type="match status" value="1"/>
</dbReference>
<dbReference type="PANTHER" id="PTHR44329">
    <property type="entry name" value="SERINE/THREONINE-PROTEIN KINASE TNNI3K-RELATED"/>
    <property type="match status" value="1"/>
</dbReference>
<dbReference type="GO" id="GO:0004674">
    <property type="term" value="F:protein serine/threonine kinase activity"/>
    <property type="evidence" value="ECO:0007669"/>
    <property type="project" value="TreeGrafter"/>
</dbReference>
<protein>
    <submittedName>
        <fullName evidence="2">Kinase-like protein</fullName>
    </submittedName>
</protein>
<dbReference type="InterPro" id="IPR051681">
    <property type="entry name" value="Ser/Thr_Kinases-Pseudokinases"/>
</dbReference>
<name>A0A9P6BWS7_9AGAR</name>
<dbReference type="SMART" id="SM00220">
    <property type="entry name" value="S_TKc"/>
    <property type="match status" value="1"/>
</dbReference>